<dbReference type="AlphaFoldDB" id="A0AAV4XYM6"/>
<comment type="caution">
    <text evidence="1">The sequence shown here is derived from an EMBL/GenBank/DDBJ whole genome shotgun (WGS) entry which is preliminary data.</text>
</comment>
<gene>
    <name evidence="1" type="ORF">CEXT_281431</name>
</gene>
<evidence type="ECO:0000313" key="1">
    <source>
        <dbReference type="EMBL" id="GIZ00197.1"/>
    </source>
</evidence>
<organism evidence="1 2">
    <name type="scientific">Caerostris extrusa</name>
    <name type="common">Bark spider</name>
    <name type="synonym">Caerostris bankana</name>
    <dbReference type="NCBI Taxonomy" id="172846"/>
    <lineage>
        <taxon>Eukaryota</taxon>
        <taxon>Metazoa</taxon>
        <taxon>Ecdysozoa</taxon>
        <taxon>Arthropoda</taxon>
        <taxon>Chelicerata</taxon>
        <taxon>Arachnida</taxon>
        <taxon>Araneae</taxon>
        <taxon>Araneomorphae</taxon>
        <taxon>Entelegynae</taxon>
        <taxon>Araneoidea</taxon>
        <taxon>Araneidae</taxon>
        <taxon>Caerostris</taxon>
    </lineage>
</organism>
<evidence type="ECO:0000313" key="2">
    <source>
        <dbReference type="Proteomes" id="UP001054945"/>
    </source>
</evidence>
<sequence>MHTLPSPLYRIFKSLQVEMLKIQTTAYLTRPMIIANGFCSNRLTPFSPSENDTGGGTYDIKSSAHLFDGAHLRTDTGVIQVKKLIAKCMK</sequence>
<reference evidence="1 2" key="1">
    <citation type="submission" date="2021-06" db="EMBL/GenBank/DDBJ databases">
        <title>Caerostris extrusa draft genome.</title>
        <authorList>
            <person name="Kono N."/>
            <person name="Arakawa K."/>
        </authorList>
    </citation>
    <scope>NUCLEOTIDE SEQUENCE [LARGE SCALE GENOMIC DNA]</scope>
</reference>
<accession>A0AAV4XYM6</accession>
<dbReference type="Proteomes" id="UP001054945">
    <property type="component" value="Unassembled WGS sequence"/>
</dbReference>
<proteinExistence type="predicted"/>
<dbReference type="EMBL" id="BPLR01018516">
    <property type="protein sequence ID" value="GIZ00197.1"/>
    <property type="molecule type" value="Genomic_DNA"/>
</dbReference>
<keyword evidence="2" id="KW-1185">Reference proteome</keyword>
<name>A0AAV4XYM6_CAEEX</name>
<protein>
    <submittedName>
        <fullName evidence="1">Uncharacterized protein</fullName>
    </submittedName>
</protein>